<feature type="non-terminal residue" evidence="3">
    <location>
        <position position="294"/>
    </location>
</feature>
<accession>X6M830</accession>
<feature type="region of interest" description="Disordered" evidence="1">
    <location>
        <begin position="36"/>
        <end position="59"/>
    </location>
</feature>
<evidence type="ECO:0000313" key="4">
    <source>
        <dbReference type="Proteomes" id="UP000023152"/>
    </source>
</evidence>
<feature type="compositionally biased region" description="Polar residues" evidence="1">
    <location>
        <begin position="48"/>
        <end position="59"/>
    </location>
</feature>
<sequence>DNSASGNLGIYEDVVNTQEPFNVVVRVLLTHPHVFSSTKKNDAESEDSALTQVSSSQSNGQSAVNDIYHVLLACYVWKALQVLLSQVLMEQSDSKDLEEEKKDDNDNDDAGDASKMQQRESSLTSPPPPPQQWQTLVQKKVTSDQTKDNLAGILKHLCFYVLPFLRKCYILLNSCGMVKLDLNVLWSCLSLEQPAILSAMLAKDPNVFQPENVMAECDAICDTFTFCTNRPDAPLRIHSQKKDDVLYVASSWAQLFFRQLTEKHCQYIRACYKIDSIAPISLITLPRSFHHLLA</sequence>
<proteinExistence type="predicted"/>
<feature type="domain" description="E3 ubiquitin-protein ligase UBR-like C-terminal" evidence="2">
    <location>
        <begin position="18"/>
        <end position="293"/>
    </location>
</feature>
<gene>
    <name evidence="3" type="ORF">RFI_27308</name>
</gene>
<comment type="caution">
    <text evidence="3">The sequence shown here is derived from an EMBL/GenBank/DDBJ whole genome shotgun (WGS) entry which is preliminary data.</text>
</comment>
<keyword evidence="4" id="KW-1185">Reference proteome</keyword>
<name>X6M830_RETFI</name>
<dbReference type="InterPro" id="IPR044046">
    <property type="entry name" value="E3_ligase_UBR-like_C"/>
</dbReference>
<feature type="region of interest" description="Disordered" evidence="1">
    <location>
        <begin position="93"/>
        <end position="139"/>
    </location>
</feature>
<reference evidence="3 4" key="1">
    <citation type="journal article" date="2013" name="Curr. Biol.">
        <title>The Genome of the Foraminiferan Reticulomyxa filosa.</title>
        <authorList>
            <person name="Glockner G."/>
            <person name="Hulsmann N."/>
            <person name="Schleicher M."/>
            <person name="Noegel A.A."/>
            <person name="Eichinger L."/>
            <person name="Gallinger C."/>
            <person name="Pawlowski J."/>
            <person name="Sierra R."/>
            <person name="Euteneuer U."/>
            <person name="Pillet L."/>
            <person name="Moustafa A."/>
            <person name="Platzer M."/>
            <person name="Groth M."/>
            <person name="Szafranski K."/>
            <person name="Schliwa M."/>
        </authorList>
    </citation>
    <scope>NUCLEOTIDE SEQUENCE [LARGE SCALE GENOMIC DNA]</scope>
</reference>
<dbReference type="AlphaFoldDB" id="X6M830"/>
<evidence type="ECO:0000259" key="2">
    <source>
        <dbReference type="Pfam" id="PF18995"/>
    </source>
</evidence>
<organism evidence="3 4">
    <name type="scientific">Reticulomyxa filosa</name>
    <dbReference type="NCBI Taxonomy" id="46433"/>
    <lineage>
        <taxon>Eukaryota</taxon>
        <taxon>Sar</taxon>
        <taxon>Rhizaria</taxon>
        <taxon>Retaria</taxon>
        <taxon>Foraminifera</taxon>
        <taxon>Monothalamids</taxon>
        <taxon>Reticulomyxidae</taxon>
        <taxon>Reticulomyxa</taxon>
    </lineage>
</organism>
<evidence type="ECO:0000313" key="3">
    <source>
        <dbReference type="EMBL" id="ETO10069.1"/>
    </source>
</evidence>
<feature type="non-terminal residue" evidence="3">
    <location>
        <position position="1"/>
    </location>
</feature>
<protein>
    <recommendedName>
        <fullName evidence="2">E3 ubiquitin-protein ligase UBR-like C-terminal domain-containing protein</fullName>
    </recommendedName>
</protein>
<dbReference type="Pfam" id="PF18995">
    <property type="entry name" value="PRT6_C"/>
    <property type="match status" value="1"/>
</dbReference>
<evidence type="ECO:0000256" key="1">
    <source>
        <dbReference type="SAM" id="MobiDB-lite"/>
    </source>
</evidence>
<dbReference type="EMBL" id="ASPP01023686">
    <property type="protein sequence ID" value="ETO10069.1"/>
    <property type="molecule type" value="Genomic_DNA"/>
</dbReference>
<feature type="compositionally biased region" description="Basic and acidic residues" evidence="1">
    <location>
        <begin position="93"/>
        <end position="104"/>
    </location>
</feature>
<dbReference type="Proteomes" id="UP000023152">
    <property type="component" value="Unassembled WGS sequence"/>
</dbReference>